<dbReference type="EMBL" id="JAODAN010000001">
    <property type="protein sequence ID" value="KAK1927680.1"/>
    <property type="molecule type" value="Genomic_DNA"/>
</dbReference>
<feature type="compositionally biased region" description="Polar residues" evidence="7">
    <location>
        <begin position="156"/>
        <end position="173"/>
    </location>
</feature>
<protein>
    <recommendedName>
        <fullName evidence="8">Zn(2)-C6 fungal-type domain-containing protein</fullName>
    </recommendedName>
</protein>
<keyword evidence="10" id="KW-1185">Reference proteome</keyword>
<dbReference type="AlphaFoldDB" id="A0AAD9L908"/>
<dbReference type="SMART" id="SM00906">
    <property type="entry name" value="Fungal_trans"/>
    <property type="match status" value="1"/>
</dbReference>
<feature type="region of interest" description="Disordered" evidence="7">
    <location>
        <begin position="156"/>
        <end position="283"/>
    </location>
</feature>
<dbReference type="PANTHER" id="PTHR31845">
    <property type="entry name" value="FINGER DOMAIN PROTEIN, PUTATIVE-RELATED"/>
    <property type="match status" value="1"/>
</dbReference>
<evidence type="ECO:0000256" key="7">
    <source>
        <dbReference type="SAM" id="MobiDB-lite"/>
    </source>
</evidence>
<evidence type="ECO:0000256" key="1">
    <source>
        <dbReference type="ARBA" id="ARBA00004123"/>
    </source>
</evidence>
<feature type="region of interest" description="Disordered" evidence="7">
    <location>
        <begin position="748"/>
        <end position="777"/>
    </location>
</feature>
<sequence length="882" mass="96103">MHYGNAAGNGAGDGGFAYGGHEVQHNNHAGPSRPSGKSQDSNHAHEQRVTAAGTAAKRGSKACVACRKGKNRCEPDPSSNDGACKRCVSSSVPCVFEKAPERGARTRNDSVAAEGFSNEAEGRVSHLENTVRSLATGQTQIQMALQQILSMLPQNHFSTTPSSAPSFLSQQGDSGIPTANIFQTSVSPPDLFDTSPNTAQVFAQQVPHSPQNTASGRVSDKRRSKEKRKPGEFPKLPGFAPPAHQFGTYGIIPLSSAPASPTRSRRSSVSSSGSDTSDSALPHDSLTAPIQALQALANAADQAREGEVDIEDQAELAEAEGEKTSKKRKRVTIDGKVHLRVKKKTKPDPTPRNPFPDVVTKGLVSEAEARELWDIFFSGCHYFVPLWDKTYDVYESYIERTPFSTNGLLAVAAKIRAGNGPVGETFHRCLEEAQGIARSTLFGPIVRKEAVMAMLILSVWSQNGWLPCGHALRGALDMNLHRALDKLAAEQTQPRTESEERDLVVSARIWLNCYMHDHLVSMGTGKPLLLRDDSSVRHARLLLSHPMASETDMRLIAGVELVNLRVRVVDHLTPLHGKVDSQTISFVRRMFADLQEWYREWHAIHRQKLDEESVLVKLLETELVYTQLWTVCVALRGVAWDKLPSDQRELAFQAKDAAMRCMEIFLRSPNFRAHLKYATHDQLVSVAFAAVFLLKIAIIYPSSVQLTTVISQVAELAHLLSAECFAERYALTLRLMLSNFRRKTGVLSTMPGTPRMSGSSGGGETLPSNPSGSNGAVGELDGGLQSLLSLPQMGEWGDTSGMADWGMEGMEGFSWPTEFSPSNLPVWLQDGNFTDLGLPVDGSDSLFLPPELANMFLPSGQNSNTAFQFSLPDSADVGAEAW</sequence>
<keyword evidence="6" id="KW-0539">Nucleus</keyword>
<dbReference type="CDD" id="cd00067">
    <property type="entry name" value="GAL4"/>
    <property type="match status" value="1"/>
</dbReference>
<dbReference type="InterPro" id="IPR007219">
    <property type="entry name" value="XnlR_reg_dom"/>
</dbReference>
<dbReference type="InterPro" id="IPR036864">
    <property type="entry name" value="Zn2-C6_fun-type_DNA-bd_sf"/>
</dbReference>
<reference evidence="9" key="1">
    <citation type="submission" date="2023-02" db="EMBL/GenBank/DDBJ databases">
        <title>Identification and recombinant expression of a fungal hydrolase from Papiliotrema laurentii that hydrolyzes apple cutin and clears colloidal polyester polyurethane.</title>
        <authorList>
            <consortium name="DOE Joint Genome Institute"/>
            <person name="Roman V.A."/>
            <person name="Bojanowski C."/>
            <person name="Crable B.R."/>
            <person name="Wagner D.N."/>
            <person name="Hung C.S."/>
            <person name="Nadeau L.J."/>
            <person name="Schratz L."/>
            <person name="Haridas S."/>
            <person name="Pangilinan J."/>
            <person name="Lipzen A."/>
            <person name="Na H."/>
            <person name="Yan M."/>
            <person name="Ng V."/>
            <person name="Grigoriev I.V."/>
            <person name="Spatafora J.W."/>
            <person name="Barlow D."/>
            <person name="Biffinger J."/>
            <person name="Kelley-Loughnane N."/>
            <person name="Varaljay V.A."/>
            <person name="Crookes-Goodson W.J."/>
        </authorList>
    </citation>
    <scope>NUCLEOTIDE SEQUENCE</scope>
    <source>
        <strain evidence="9">5307AH</strain>
    </source>
</reference>
<dbReference type="Proteomes" id="UP001182556">
    <property type="component" value="Unassembled WGS sequence"/>
</dbReference>
<name>A0AAD9L908_PAPLA</name>
<dbReference type="SMART" id="SM00066">
    <property type="entry name" value="GAL4"/>
    <property type="match status" value="1"/>
</dbReference>
<keyword evidence="2" id="KW-0479">Metal-binding</keyword>
<dbReference type="GO" id="GO:0000981">
    <property type="term" value="F:DNA-binding transcription factor activity, RNA polymerase II-specific"/>
    <property type="evidence" value="ECO:0007669"/>
    <property type="project" value="InterPro"/>
</dbReference>
<dbReference type="GO" id="GO:0005634">
    <property type="term" value="C:nucleus"/>
    <property type="evidence" value="ECO:0007669"/>
    <property type="project" value="UniProtKB-SubCell"/>
</dbReference>
<comment type="caution">
    <text evidence="9">The sequence shown here is derived from an EMBL/GenBank/DDBJ whole genome shotgun (WGS) entry which is preliminary data.</text>
</comment>
<evidence type="ECO:0000256" key="4">
    <source>
        <dbReference type="ARBA" id="ARBA00023125"/>
    </source>
</evidence>
<dbReference type="Gene3D" id="4.10.240.10">
    <property type="entry name" value="Zn(2)-C6 fungal-type DNA-binding domain"/>
    <property type="match status" value="1"/>
</dbReference>
<evidence type="ECO:0000259" key="8">
    <source>
        <dbReference type="PROSITE" id="PS50048"/>
    </source>
</evidence>
<feature type="compositionally biased region" description="Gly residues" evidence="7">
    <location>
        <begin position="7"/>
        <end position="18"/>
    </location>
</feature>
<proteinExistence type="predicted"/>
<feature type="domain" description="Zn(2)-C6 fungal-type" evidence="8">
    <location>
        <begin position="62"/>
        <end position="96"/>
    </location>
</feature>
<dbReference type="PROSITE" id="PS50048">
    <property type="entry name" value="ZN2_CY6_FUNGAL_2"/>
    <property type="match status" value="1"/>
</dbReference>
<keyword evidence="3" id="KW-0805">Transcription regulation</keyword>
<organism evidence="9 10">
    <name type="scientific">Papiliotrema laurentii</name>
    <name type="common">Cryptococcus laurentii</name>
    <dbReference type="NCBI Taxonomy" id="5418"/>
    <lineage>
        <taxon>Eukaryota</taxon>
        <taxon>Fungi</taxon>
        <taxon>Dikarya</taxon>
        <taxon>Basidiomycota</taxon>
        <taxon>Agaricomycotina</taxon>
        <taxon>Tremellomycetes</taxon>
        <taxon>Tremellales</taxon>
        <taxon>Rhynchogastremaceae</taxon>
        <taxon>Papiliotrema</taxon>
    </lineage>
</organism>
<feature type="region of interest" description="Disordered" evidence="7">
    <location>
        <begin position="1"/>
        <end position="60"/>
    </location>
</feature>
<dbReference type="GO" id="GO:0008270">
    <property type="term" value="F:zinc ion binding"/>
    <property type="evidence" value="ECO:0007669"/>
    <property type="project" value="InterPro"/>
</dbReference>
<evidence type="ECO:0000313" key="10">
    <source>
        <dbReference type="Proteomes" id="UP001182556"/>
    </source>
</evidence>
<dbReference type="InterPro" id="IPR001138">
    <property type="entry name" value="Zn2Cys6_DnaBD"/>
</dbReference>
<dbReference type="PANTHER" id="PTHR31845:SF17">
    <property type="entry name" value="ZN(II)2CYS6 TRANSCRIPTION FACTOR (EUROFUNG)"/>
    <property type="match status" value="1"/>
</dbReference>
<feature type="compositionally biased region" description="Polar residues" evidence="7">
    <location>
        <begin position="194"/>
        <end position="216"/>
    </location>
</feature>
<dbReference type="GO" id="GO:0000976">
    <property type="term" value="F:transcription cis-regulatory region binding"/>
    <property type="evidence" value="ECO:0007669"/>
    <property type="project" value="TreeGrafter"/>
</dbReference>
<evidence type="ECO:0000313" key="9">
    <source>
        <dbReference type="EMBL" id="KAK1927680.1"/>
    </source>
</evidence>
<keyword evidence="4" id="KW-0238">DNA-binding</keyword>
<comment type="subcellular location">
    <subcellularLocation>
        <location evidence="1">Nucleus</location>
    </subcellularLocation>
</comment>
<evidence type="ECO:0000256" key="2">
    <source>
        <dbReference type="ARBA" id="ARBA00022723"/>
    </source>
</evidence>
<dbReference type="Pfam" id="PF00172">
    <property type="entry name" value="Zn_clus"/>
    <property type="match status" value="1"/>
</dbReference>
<gene>
    <name evidence="9" type="ORF">DB88DRAFT_434077</name>
</gene>
<dbReference type="SUPFAM" id="SSF57701">
    <property type="entry name" value="Zn2/Cys6 DNA-binding domain"/>
    <property type="match status" value="1"/>
</dbReference>
<evidence type="ECO:0000256" key="6">
    <source>
        <dbReference type="ARBA" id="ARBA00023242"/>
    </source>
</evidence>
<evidence type="ECO:0000256" key="5">
    <source>
        <dbReference type="ARBA" id="ARBA00023163"/>
    </source>
</evidence>
<keyword evidence="5" id="KW-0804">Transcription</keyword>
<accession>A0AAD9L908</accession>
<evidence type="ECO:0000256" key="3">
    <source>
        <dbReference type="ARBA" id="ARBA00023015"/>
    </source>
</evidence>
<dbReference type="InterPro" id="IPR051089">
    <property type="entry name" value="prtT"/>
</dbReference>
<feature type="compositionally biased region" description="Low complexity" evidence="7">
    <location>
        <begin position="255"/>
        <end position="280"/>
    </location>
</feature>
<dbReference type="CDD" id="cd12148">
    <property type="entry name" value="fungal_TF_MHR"/>
    <property type="match status" value="1"/>
</dbReference>
<dbReference type="PROSITE" id="PS00463">
    <property type="entry name" value="ZN2_CY6_FUNGAL_1"/>
    <property type="match status" value="1"/>
</dbReference>
<dbReference type="GO" id="GO:0006351">
    <property type="term" value="P:DNA-templated transcription"/>
    <property type="evidence" value="ECO:0007669"/>
    <property type="project" value="InterPro"/>
</dbReference>